<dbReference type="AlphaFoldDB" id="A0AAV2R6E7"/>
<evidence type="ECO:0000256" key="1">
    <source>
        <dbReference type="SAM" id="SignalP"/>
    </source>
</evidence>
<organism evidence="3 4">
    <name type="scientific">Meganyctiphanes norvegica</name>
    <name type="common">Northern krill</name>
    <name type="synonym">Thysanopoda norvegica</name>
    <dbReference type="NCBI Taxonomy" id="48144"/>
    <lineage>
        <taxon>Eukaryota</taxon>
        <taxon>Metazoa</taxon>
        <taxon>Ecdysozoa</taxon>
        <taxon>Arthropoda</taxon>
        <taxon>Crustacea</taxon>
        <taxon>Multicrustacea</taxon>
        <taxon>Malacostraca</taxon>
        <taxon>Eumalacostraca</taxon>
        <taxon>Eucarida</taxon>
        <taxon>Euphausiacea</taxon>
        <taxon>Euphausiidae</taxon>
        <taxon>Meganyctiphanes</taxon>
    </lineage>
</organism>
<dbReference type="SMART" id="SM00554">
    <property type="entry name" value="FAS1"/>
    <property type="match status" value="2"/>
</dbReference>
<sequence>MTRKILTIILLFKIYNISRVKGKHIPLDDTDASQETSETQSFFDIGAFLHLTSGSHNSDLQESPHVYLENLDVIENTELVENTYTKDHLSLLRNKKFSKFLDLIEEEGVLETFKDLKGYPITVFAPTNDAFQSLDEKNFQEYTELQPTVFSHIVFGEVHSKTLYEGEKLQSYDGTILKAELTPFTLNGHLVLKEILASNGVFYEVSGILTLPPTISEVTSGLNLPQWQLEYLPPPPRDNSTDFTTSNKSINYLMDELKNLGLTKILDLIIEAGLEEKLSDEGTLTMFAPSNDAFSRLESTVYHLLLKKPNLENLLLNHIVNKRILSSDIEDQDTIESLGSAVHKFEIKPTASSQDLLVSGVRIVKADSIGPSIVVHILGEVIIR</sequence>
<feature type="chain" id="PRO_5043629275" description="FAS1 domain-containing protein" evidence="1">
    <location>
        <begin position="23"/>
        <end position="384"/>
    </location>
</feature>
<feature type="domain" description="FAS1" evidence="2">
    <location>
        <begin position="84"/>
        <end position="209"/>
    </location>
</feature>
<dbReference type="Gene3D" id="2.30.180.10">
    <property type="entry name" value="FAS1 domain"/>
    <property type="match status" value="2"/>
</dbReference>
<dbReference type="SUPFAM" id="SSF82153">
    <property type="entry name" value="FAS1 domain"/>
    <property type="match status" value="2"/>
</dbReference>
<dbReference type="InterPro" id="IPR000782">
    <property type="entry name" value="FAS1_domain"/>
</dbReference>
<dbReference type="PROSITE" id="PS50213">
    <property type="entry name" value="FAS1"/>
    <property type="match status" value="2"/>
</dbReference>
<name>A0AAV2R6E7_MEGNR</name>
<dbReference type="Proteomes" id="UP001497623">
    <property type="component" value="Unassembled WGS sequence"/>
</dbReference>
<dbReference type="Pfam" id="PF02469">
    <property type="entry name" value="Fasciclin"/>
    <property type="match status" value="2"/>
</dbReference>
<evidence type="ECO:0000313" key="3">
    <source>
        <dbReference type="EMBL" id="CAL4118291.1"/>
    </source>
</evidence>
<evidence type="ECO:0000259" key="2">
    <source>
        <dbReference type="PROSITE" id="PS50213"/>
    </source>
</evidence>
<dbReference type="GO" id="GO:0005615">
    <property type="term" value="C:extracellular space"/>
    <property type="evidence" value="ECO:0007669"/>
    <property type="project" value="TreeGrafter"/>
</dbReference>
<protein>
    <recommendedName>
        <fullName evidence="2">FAS1 domain-containing protein</fullName>
    </recommendedName>
</protein>
<proteinExistence type="predicted"/>
<feature type="domain" description="FAS1" evidence="2">
    <location>
        <begin position="237"/>
        <end position="382"/>
    </location>
</feature>
<evidence type="ECO:0000313" key="4">
    <source>
        <dbReference type="Proteomes" id="UP001497623"/>
    </source>
</evidence>
<dbReference type="InterPro" id="IPR050904">
    <property type="entry name" value="Adhesion/Biosynth-related"/>
</dbReference>
<dbReference type="GO" id="GO:0031012">
    <property type="term" value="C:extracellular matrix"/>
    <property type="evidence" value="ECO:0007669"/>
    <property type="project" value="TreeGrafter"/>
</dbReference>
<dbReference type="PANTHER" id="PTHR10900:SF77">
    <property type="entry name" value="FI19380P1"/>
    <property type="match status" value="1"/>
</dbReference>
<dbReference type="PANTHER" id="PTHR10900">
    <property type="entry name" value="PERIOSTIN-RELATED"/>
    <property type="match status" value="1"/>
</dbReference>
<reference evidence="3 4" key="1">
    <citation type="submission" date="2024-05" db="EMBL/GenBank/DDBJ databases">
        <authorList>
            <person name="Wallberg A."/>
        </authorList>
    </citation>
    <scope>NUCLEOTIDE SEQUENCE [LARGE SCALE GENOMIC DNA]</scope>
</reference>
<dbReference type="EMBL" id="CAXKWB010017210">
    <property type="protein sequence ID" value="CAL4118291.1"/>
    <property type="molecule type" value="Genomic_DNA"/>
</dbReference>
<gene>
    <name evidence="3" type="ORF">MNOR_LOCUS21414</name>
</gene>
<feature type="signal peptide" evidence="1">
    <location>
        <begin position="1"/>
        <end position="22"/>
    </location>
</feature>
<accession>A0AAV2R6E7</accession>
<dbReference type="GO" id="GO:0030198">
    <property type="term" value="P:extracellular matrix organization"/>
    <property type="evidence" value="ECO:0007669"/>
    <property type="project" value="TreeGrafter"/>
</dbReference>
<dbReference type="InterPro" id="IPR036378">
    <property type="entry name" value="FAS1_dom_sf"/>
</dbReference>
<dbReference type="GO" id="GO:0050839">
    <property type="term" value="F:cell adhesion molecule binding"/>
    <property type="evidence" value="ECO:0007669"/>
    <property type="project" value="TreeGrafter"/>
</dbReference>
<comment type="caution">
    <text evidence="3">The sequence shown here is derived from an EMBL/GenBank/DDBJ whole genome shotgun (WGS) entry which is preliminary data.</text>
</comment>
<keyword evidence="4" id="KW-1185">Reference proteome</keyword>
<dbReference type="GO" id="GO:0007155">
    <property type="term" value="P:cell adhesion"/>
    <property type="evidence" value="ECO:0007669"/>
    <property type="project" value="TreeGrafter"/>
</dbReference>
<keyword evidence="1" id="KW-0732">Signal</keyword>